<evidence type="ECO:0000256" key="6">
    <source>
        <dbReference type="ARBA" id="ARBA00022989"/>
    </source>
</evidence>
<keyword evidence="6 13" id="KW-1133">Transmembrane helix</keyword>
<evidence type="ECO:0000256" key="8">
    <source>
        <dbReference type="ARBA" id="ARBA00023065"/>
    </source>
</evidence>
<dbReference type="InterPro" id="IPR001873">
    <property type="entry name" value="ENaC"/>
</dbReference>
<dbReference type="PANTHER" id="PTHR11690">
    <property type="entry name" value="AMILORIDE-SENSITIVE SODIUM CHANNEL-RELATED"/>
    <property type="match status" value="1"/>
</dbReference>
<name>A0AA38IHK1_9CUCU</name>
<feature type="transmembrane region" description="Helical" evidence="13">
    <location>
        <begin position="49"/>
        <end position="70"/>
    </location>
</feature>
<protein>
    <recommendedName>
        <fullName evidence="16">Sodium channel protein Nach</fullName>
    </recommendedName>
</protein>
<accession>A0AA38IHK1</accession>
<organism evidence="14 15">
    <name type="scientific">Zophobas morio</name>
    <dbReference type="NCBI Taxonomy" id="2755281"/>
    <lineage>
        <taxon>Eukaryota</taxon>
        <taxon>Metazoa</taxon>
        <taxon>Ecdysozoa</taxon>
        <taxon>Arthropoda</taxon>
        <taxon>Hexapoda</taxon>
        <taxon>Insecta</taxon>
        <taxon>Pterygota</taxon>
        <taxon>Neoptera</taxon>
        <taxon>Endopterygota</taxon>
        <taxon>Coleoptera</taxon>
        <taxon>Polyphaga</taxon>
        <taxon>Cucujiformia</taxon>
        <taxon>Tenebrionidae</taxon>
        <taxon>Zophobas</taxon>
    </lineage>
</organism>
<comment type="similarity">
    <text evidence="2 12">Belongs to the amiloride-sensitive sodium channel (TC 1.A.6) family.</text>
</comment>
<dbReference type="Gene3D" id="1.10.287.770">
    <property type="entry name" value="YojJ-like"/>
    <property type="match status" value="1"/>
</dbReference>
<keyword evidence="3 12" id="KW-0813">Transport</keyword>
<keyword evidence="7" id="KW-0915">Sodium</keyword>
<evidence type="ECO:0000256" key="11">
    <source>
        <dbReference type="ARBA" id="ARBA00023303"/>
    </source>
</evidence>
<evidence type="ECO:0000313" key="14">
    <source>
        <dbReference type="EMBL" id="KAJ3655396.1"/>
    </source>
</evidence>
<evidence type="ECO:0000313" key="15">
    <source>
        <dbReference type="Proteomes" id="UP001168821"/>
    </source>
</evidence>
<comment type="caution">
    <text evidence="14">The sequence shown here is derived from an EMBL/GenBank/DDBJ whole genome shotgun (WGS) entry which is preliminary data.</text>
</comment>
<evidence type="ECO:0000256" key="12">
    <source>
        <dbReference type="RuleBase" id="RU000679"/>
    </source>
</evidence>
<dbReference type="AlphaFoldDB" id="A0AA38IHK1"/>
<evidence type="ECO:0000256" key="9">
    <source>
        <dbReference type="ARBA" id="ARBA00023136"/>
    </source>
</evidence>
<gene>
    <name evidence="14" type="ORF">Zmor_014528</name>
</gene>
<evidence type="ECO:0000256" key="5">
    <source>
        <dbReference type="ARBA" id="ARBA00022692"/>
    </source>
</evidence>
<keyword evidence="4 12" id="KW-0894">Sodium channel</keyword>
<dbReference type="Pfam" id="PF00858">
    <property type="entry name" value="ASC"/>
    <property type="match status" value="1"/>
</dbReference>
<evidence type="ECO:0000256" key="1">
    <source>
        <dbReference type="ARBA" id="ARBA00004141"/>
    </source>
</evidence>
<dbReference type="GO" id="GO:0005886">
    <property type="term" value="C:plasma membrane"/>
    <property type="evidence" value="ECO:0007669"/>
    <property type="project" value="TreeGrafter"/>
</dbReference>
<keyword evidence="11 12" id="KW-0407">Ion channel</keyword>
<dbReference type="PANTHER" id="PTHR11690:SF288">
    <property type="entry name" value="AMILORIDE-SENSITIVE NA+ CHANNEL-RELATED"/>
    <property type="match status" value="1"/>
</dbReference>
<keyword evidence="9 13" id="KW-0472">Membrane</keyword>
<sequence>MNDLVQSNNRKPKSGFFKSVRNYFREYCTCTSIHGFRYFGEKRTIFERVWWFIIFIICLSACTISIYAVYKKWERSPVIVSFATKGTPIYSIPFPSVTVCPESKSAQTIFNYTSLLQKKEDFITLTTEEEKQFEYMSLICNYRDNYLTYSTNGTFPEEFFDVIQYVKPQFNIRDCHYMGKKENCSKIFTPIITDEGICYTFNMLDRNEIFRKDVIHYKHYHQIPRSAHQWNMEDGYTDDSGVDAYPRRALLAGATNGFTFNIITSKQDLDYACKTSLQGYRVVLHTPMRLPRPSQQYFRIPLDQNVLGAVQPVMITTSESIKLYNPRRRQCYFITERYLKYFKIYTALNCLMECLTNYTLHVCGCVNFFMPRENGTKLCGTSHIDCMRDAESAMQMKHLRKQLNKPLIKHRKHKKKPKVDCDCLPICADLSYDVETSQTDWEWEKQKKADRRKHRNCSVAESHLSSLTIFFKFNAFIRSQRHELYGPTDFLANFGGLLGLFTGFSVLSLMEILYFLSVRMICNVRLYGYWAGRET</sequence>
<keyword evidence="5 12" id="KW-0812">Transmembrane</keyword>
<reference evidence="14" key="1">
    <citation type="journal article" date="2023" name="G3 (Bethesda)">
        <title>Whole genome assemblies of Zophobas morio and Tenebrio molitor.</title>
        <authorList>
            <person name="Kaur S."/>
            <person name="Stinson S.A."/>
            <person name="diCenzo G.C."/>
        </authorList>
    </citation>
    <scope>NUCLEOTIDE SEQUENCE</scope>
    <source>
        <strain evidence="14">QUZm001</strain>
    </source>
</reference>
<evidence type="ECO:0000256" key="13">
    <source>
        <dbReference type="SAM" id="Phobius"/>
    </source>
</evidence>
<evidence type="ECO:0000256" key="3">
    <source>
        <dbReference type="ARBA" id="ARBA00022448"/>
    </source>
</evidence>
<comment type="subcellular location">
    <subcellularLocation>
        <location evidence="1">Membrane</location>
        <topology evidence="1">Multi-pass membrane protein</topology>
    </subcellularLocation>
</comment>
<keyword evidence="8 12" id="KW-0406">Ion transport</keyword>
<keyword evidence="10 12" id="KW-0739">Sodium transport</keyword>
<evidence type="ECO:0000256" key="4">
    <source>
        <dbReference type="ARBA" id="ARBA00022461"/>
    </source>
</evidence>
<dbReference type="GO" id="GO:0015280">
    <property type="term" value="F:ligand-gated sodium channel activity"/>
    <property type="evidence" value="ECO:0007669"/>
    <property type="project" value="TreeGrafter"/>
</dbReference>
<evidence type="ECO:0000256" key="7">
    <source>
        <dbReference type="ARBA" id="ARBA00023053"/>
    </source>
</evidence>
<feature type="transmembrane region" description="Helical" evidence="13">
    <location>
        <begin position="497"/>
        <end position="516"/>
    </location>
</feature>
<evidence type="ECO:0000256" key="10">
    <source>
        <dbReference type="ARBA" id="ARBA00023201"/>
    </source>
</evidence>
<dbReference type="EMBL" id="JALNTZ010000004">
    <property type="protein sequence ID" value="KAJ3655396.1"/>
    <property type="molecule type" value="Genomic_DNA"/>
</dbReference>
<evidence type="ECO:0000256" key="2">
    <source>
        <dbReference type="ARBA" id="ARBA00007193"/>
    </source>
</evidence>
<proteinExistence type="inferred from homology"/>
<evidence type="ECO:0008006" key="16">
    <source>
        <dbReference type="Google" id="ProtNLM"/>
    </source>
</evidence>
<keyword evidence="15" id="KW-1185">Reference proteome</keyword>
<dbReference type="PRINTS" id="PR01078">
    <property type="entry name" value="AMINACHANNEL"/>
</dbReference>
<dbReference type="Proteomes" id="UP001168821">
    <property type="component" value="Unassembled WGS sequence"/>
</dbReference>
<dbReference type="Gene3D" id="2.60.470.10">
    <property type="entry name" value="Acid-sensing ion channels like domains"/>
    <property type="match status" value="1"/>
</dbReference>